<evidence type="ECO:0000313" key="5">
    <source>
        <dbReference type="Proteomes" id="UP000290365"/>
    </source>
</evidence>
<dbReference type="InterPro" id="IPR029058">
    <property type="entry name" value="AB_hydrolase_fold"/>
</dbReference>
<dbReference type="GO" id="GO:0016020">
    <property type="term" value="C:membrane"/>
    <property type="evidence" value="ECO:0007669"/>
    <property type="project" value="TreeGrafter"/>
</dbReference>
<proteinExistence type="predicted"/>
<reference evidence="4 5" key="1">
    <citation type="submission" date="2019-01" db="EMBL/GenBank/DDBJ databases">
        <title>Ktedonosporobacter rubrisoli SCAWS-G2.</title>
        <authorList>
            <person name="Huang Y."/>
            <person name="Yan B."/>
        </authorList>
    </citation>
    <scope>NUCLEOTIDE SEQUENCE [LARGE SCALE GENOMIC DNA]</scope>
    <source>
        <strain evidence="4 5">SCAWS-G2</strain>
    </source>
</reference>
<evidence type="ECO:0000259" key="3">
    <source>
        <dbReference type="Pfam" id="PF08386"/>
    </source>
</evidence>
<dbReference type="Pfam" id="PF00561">
    <property type="entry name" value="Abhydrolase_1"/>
    <property type="match status" value="1"/>
</dbReference>
<dbReference type="SUPFAM" id="SSF53474">
    <property type="entry name" value="alpha/beta-Hydrolases"/>
    <property type="match status" value="1"/>
</dbReference>
<dbReference type="InterPro" id="IPR013595">
    <property type="entry name" value="Pept_S33_TAP-like_C"/>
</dbReference>
<dbReference type="Gene3D" id="3.40.50.1820">
    <property type="entry name" value="alpha/beta hydrolase"/>
    <property type="match status" value="1"/>
</dbReference>
<keyword evidence="5" id="KW-1185">Reference proteome</keyword>
<dbReference type="AlphaFoldDB" id="A0A4P6JWV7"/>
<sequence length="306" mass="33947">MHKKPLLFLATTVSTVAASLYIARQYQSWQRREIARVQAESSLIDTALGQVEYRKEGHGPALLIIHGTPGGYDQSILLARLLGGHDFTLIAPSRPGYLRTPATAGRKPEEQADLLAALLDALHLQKAIVLAISGGGPCALQFALRHPERCSGLIAISAITRRYTDEEERKGWPLYLRILKYISDRLLLLDPVLYPLVVLAGWLPGAKSPADMLRTLMLNRLRKAGYKIDMEQFALMPAYPLEKISAPTFILHGTADTDVPFEHGELLASRLPHAHFMALKNAGHTAFWTRQEQVIPALRSFLHGLN</sequence>
<dbReference type="PANTHER" id="PTHR43798">
    <property type="entry name" value="MONOACYLGLYCEROL LIPASE"/>
    <property type="match status" value="1"/>
</dbReference>
<dbReference type="InterPro" id="IPR000073">
    <property type="entry name" value="AB_hydrolase_1"/>
</dbReference>
<feature type="domain" description="AB hydrolase-1" evidence="2">
    <location>
        <begin position="60"/>
        <end position="158"/>
    </location>
</feature>
<evidence type="ECO:0000313" key="4">
    <source>
        <dbReference type="EMBL" id="QBD80207.1"/>
    </source>
</evidence>
<dbReference type="PRINTS" id="PR00111">
    <property type="entry name" value="ABHYDROLASE"/>
</dbReference>
<keyword evidence="1 4" id="KW-0378">Hydrolase</keyword>
<gene>
    <name evidence="4" type="ORF">EPA93_31200</name>
</gene>
<dbReference type="Pfam" id="PF08386">
    <property type="entry name" value="Abhydrolase_4"/>
    <property type="match status" value="1"/>
</dbReference>
<dbReference type="EMBL" id="CP035758">
    <property type="protein sequence ID" value="QBD80207.1"/>
    <property type="molecule type" value="Genomic_DNA"/>
</dbReference>
<accession>A0A4P6JWV7</accession>
<dbReference type="InterPro" id="IPR050266">
    <property type="entry name" value="AB_hydrolase_sf"/>
</dbReference>
<protein>
    <submittedName>
        <fullName evidence="4">Alpha/beta hydrolase</fullName>
    </submittedName>
</protein>
<dbReference type="OrthoDB" id="9775557at2"/>
<dbReference type="Proteomes" id="UP000290365">
    <property type="component" value="Chromosome"/>
</dbReference>
<dbReference type="PANTHER" id="PTHR43798:SF31">
    <property type="entry name" value="AB HYDROLASE SUPERFAMILY PROTEIN YCLE"/>
    <property type="match status" value="1"/>
</dbReference>
<dbReference type="RefSeq" id="WP_129891273.1">
    <property type="nucleotide sequence ID" value="NZ_CP035758.1"/>
</dbReference>
<feature type="domain" description="Peptidase S33 tripeptidyl aminopeptidase-like C-terminal" evidence="3">
    <location>
        <begin position="245"/>
        <end position="302"/>
    </location>
</feature>
<evidence type="ECO:0000259" key="2">
    <source>
        <dbReference type="Pfam" id="PF00561"/>
    </source>
</evidence>
<name>A0A4P6JWV7_KTERU</name>
<organism evidence="4 5">
    <name type="scientific">Ktedonosporobacter rubrisoli</name>
    <dbReference type="NCBI Taxonomy" id="2509675"/>
    <lineage>
        <taxon>Bacteria</taxon>
        <taxon>Bacillati</taxon>
        <taxon>Chloroflexota</taxon>
        <taxon>Ktedonobacteria</taxon>
        <taxon>Ktedonobacterales</taxon>
        <taxon>Ktedonosporobacteraceae</taxon>
        <taxon>Ktedonosporobacter</taxon>
    </lineage>
</organism>
<evidence type="ECO:0000256" key="1">
    <source>
        <dbReference type="ARBA" id="ARBA00022801"/>
    </source>
</evidence>
<dbReference type="KEGG" id="kbs:EPA93_31200"/>
<dbReference type="GO" id="GO:0016787">
    <property type="term" value="F:hydrolase activity"/>
    <property type="evidence" value="ECO:0007669"/>
    <property type="project" value="UniProtKB-KW"/>
</dbReference>